<evidence type="ECO:0000313" key="1">
    <source>
        <dbReference type="EMBL" id="GMG56357.1"/>
    </source>
</evidence>
<organism evidence="1 2">
    <name type="scientific">Ambrosiozyma monospora</name>
    <name type="common">Yeast</name>
    <name type="synonym">Endomycopsis monosporus</name>
    <dbReference type="NCBI Taxonomy" id="43982"/>
    <lineage>
        <taxon>Eukaryota</taxon>
        <taxon>Fungi</taxon>
        <taxon>Dikarya</taxon>
        <taxon>Ascomycota</taxon>
        <taxon>Saccharomycotina</taxon>
        <taxon>Pichiomycetes</taxon>
        <taxon>Pichiales</taxon>
        <taxon>Pichiaceae</taxon>
        <taxon>Ambrosiozyma</taxon>
    </lineage>
</organism>
<dbReference type="Proteomes" id="UP001165063">
    <property type="component" value="Unassembled WGS sequence"/>
</dbReference>
<reference evidence="1" key="1">
    <citation type="submission" date="2023-04" db="EMBL/GenBank/DDBJ databases">
        <title>Ambrosiozyma monospora NBRC 1965.</title>
        <authorList>
            <person name="Ichikawa N."/>
            <person name="Sato H."/>
            <person name="Tonouchi N."/>
        </authorList>
    </citation>
    <scope>NUCLEOTIDE SEQUENCE</scope>
    <source>
        <strain evidence="1">NBRC 1965</strain>
    </source>
</reference>
<name>A0A9W7DJV8_AMBMO</name>
<protein>
    <submittedName>
        <fullName evidence="1">Unnamed protein product</fullName>
    </submittedName>
</protein>
<dbReference type="EMBL" id="BSXU01007471">
    <property type="protein sequence ID" value="GMG56357.1"/>
    <property type="molecule type" value="Genomic_DNA"/>
</dbReference>
<keyword evidence="2" id="KW-1185">Reference proteome</keyword>
<dbReference type="AlphaFoldDB" id="A0A9W7DJV8"/>
<comment type="caution">
    <text evidence="1">The sequence shown here is derived from an EMBL/GenBank/DDBJ whole genome shotgun (WGS) entry which is preliminary data.</text>
</comment>
<sequence length="81" mass="8673">MIHSDRYYKQPQLKQQLAPGPDTSAKFQLLIASSDGVTGLKLLKSEILCQVEHSDPCGGTACGECGKFKEWGGARGTVGCM</sequence>
<evidence type="ECO:0000313" key="2">
    <source>
        <dbReference type="Proteomes" id="UP001165063"/>
    </source>
</evidence>
<proteinExistence type="predicted"/>
<gene>
    <name evidence="1" type="ORF">Amon01_000842400</name>
</gene>
<accession>A0A9W7DJV8</accession>